<name>A0A2U8QUJ0_9FLAO</name>
<evidence type="ECO:0000313" key="1">
    <source>
        <dbReference type="EMBL" id="AWM13546.1"/>
    </source>
</evidence>
<accession>A0A2U8QUJ0</accession>
<organism evidence="1 2">
    <name type="scientific">Flavobacterium sediminis</name>
    <dbReference type="NCBI Taxonomy" id="2201181"/>
    <lineage>
        <taxon>Bacteria</taxon>
        <taxon>Pseudomonadati</taxon>
        <taxon>Bacteroidota</taxon>
        <taxon>Flavobacteriia</taxon>
        <taxon>Flavobacteriales</taxon>
        <taxon>Flavobacteriaceae</taxon>
        <taxon>Flavobacterium</taxon>
    </lineage>
</organism>
<sequence length="108" mass="12898">MNHEIWDPIERFEFDQAVSGYGFITRLAFENNWTAFFTLKAIEEYKKFMYLAAVENVMVSPSKIVDVVWHQHLIFTQSYNDFCSILGKRIEHILQHTIRKKKKSLIKQ</sequence>
<dbReference type="KEGG" id="fse:DI487_06515"/>
<protein>
    <submittedName>
        <fullName evidence="1">Uncharacterized protein</fullName>
    </submittedName>
</protein>
<proteinExistence type="predicted"/>
<dbReference type="OrthoDB" id="196672at2"/>
<dbReference type="AlphaFoldDB" id="A0A2U8QUJ0"/>
<evidence type="ECO:0000313" key="2">
    <source>
        <dbReference type="Proteomes" id="UP000245429"/>
    </source>
</evidence>
<dbReference type="RefSeq" id="WP_109568914.1">
    <property type="nucleotide sequence ID" value="NZ_CP029463.1"/>
</dbReference>
<keyword evidence="2" id="KW-1185">Reference proteome</keyword>
<dbReference type="EMBL" id="CP029463">
    <property type="protein sequence ID" value="AWM13546.1"/>
    <property type="molecule type" value="Genomic_DNA"/>
</dbReference>
<dbReference type="Proteomes" id="UP000245429">
    <property type="component" value="Chromosome"/>
</dbReference>
<gene>
    <name evidence="1" type="ORF">DI487_06515</name>
</gene>
<reference evidence="1 2" key="1">
    <citation type="submission" date="2018-05" db="EMBL/GenBank/DDBJ databases">
        <title>Flavobacterium sp. MEBiC07310.</title>
        <authorList>
            <person name="Baek K."/>
        </authorList>
    </citation>
    <scope>NUCLEOTIDE SEQUENCE [LARGE SCALE GENOMIC DNA]</scope>
    <source>
        <strain evidence="1 2">MEBiC07310</strain>
    </source>
</reference>